<name>F4CY74_PSEUX</name>
<feature type="compositionally biased region" description="Low complexity" evidence="1">
    <location>
        <begin position="244"/>
        <end position="265"/>
    </location>
</feature>
<accession>F4CY74</accession>
<feature type="transmembrane region" description="Helical" evidence="2">
    <location>
        <begin position="177"/>
        <end position="198"/>
    </location>
</feature>
<keyword evidence="2" id="KW-0812">Transmembrane</keyword>
<dbReference type="eggNOG" id="ENOG5032YCX">
    <property type="taxonomic scope" value="Bacteria"/>
</dbReference>
<dbReference type="KEGG" id="pdx:Psed_2492"/>
<dbReference type="HOGENOM" id="CLU_868416_0_0_11"/>
<protein>
    <submittedName>
        <fullName evidence="3">Uncharacterized protein</fullName>
    </submittedName>
</protein>
<dbReference type="RefSeq" id="WP_013674620.1">
    <property type="nucleotide sequence ID" value="NC_015312.1"/>
</dbReference>
<feature type="region of interest" description="Disordered" evidence="1">
    <location>
        <begin position="206"/>
        <end position="320"/>
    </location>
</feature>
<organism evidence="3 4">
    <name type="scientific">Pseudonocardia dioxanivorans (strain ATCC 55486 / DSM 44775 / JCM 13855 / CB1190)</name>
    <dbReference type="NCBI Taxonomy" id="675635"/>
    <lineage>
        <taxon>Bacteria</taxon>
        <taxon>Bacillati</taxon>
        <taxon>Actinomycetota</taxon>
        <taxon>Actinomycetes</taxon>
        <taxon>Pseudonocardiales</taxon>
        <taxon>Pseudonocardiaceae</taxon>
        <taxon>Pseudonocardia</taxon>
    </lineage>
</organism>
<evidence type="ECO:0000256" key="1">
    <source>
        <dbReference type="SAM" id="MobiDB-lite"/>
    </source>
</evidence>
<reference evidence="3 4" key="1">
    <citation type="journal article" date="2011" name="J. Bacteriol.">
        <title>Genome sequence of the 1,4-dioxane-degrading Pseudonocardia dioxanivorans strain CB1190.</title>
        <authorList>
            <person name="Sales C.M."/>
            <person name="Mahendra S."/>
            <person name="Grostern A."/>
            <person name="Parales R.E."/>
            <person name="Goodwin L.A."/>
            <person name="Woyke T."/>
            <person name="Nolan M."/>
            <person name="Lapidus A."/>
            <person name="Chertkov O."/>
            <person name="Ovchinnikova G."/>
            <person name="Sczyrba A."/>
            <person name="Alvarez-Cohen L."/>
        </authorList>
    </citation>
    <scope>NUCLEOTIDE SEQUENCE [LARGE SCALE GENOMIC DNA]</scope>
    <source>
        <strain evidence="4">ATCC 55486 / DSM 44775 / JCM 13855 / CB1190</strain>
    </source>
</reference>
<dbReference type="EMBL" id="CP002593">
    <property type="protein sequence ID" value="AEA24696.1"/>
    <property type="molecule type" value="Genomic_DNA"/>
</dbReference>
<evidence type="ECO:0000313" key="3">
    <source>
        <dbReference type="EMBL" id="AEA24696.1"/>
    </source>
</evidence>
<keyword evidence="2" id="KW-0472">Membrane</keyword>
<dbReference type="OrthoDB" id="3578676at2"/>
<gene>
    <name evidence="3" type="ordered locus">Psed_2492</name>
</gene>
<dbReference type="AlphaFoldDB" id="F4CY74"/>
<dbReference type="Proteomes" id="UP000007809">
    <property type="component" value="Chromosome"/>
</dbReference>
<feature type="transmembrane region" description="Helical" evidence="2">
    <location>
        <begin position="23"/>
        <end position="44"/>
    </location>
</feature>
<proteinExistence type="predicted"/>
<keyword evidence="2" id="KW-1133">Transmembrane helix</keyword>
<sequence>MEDTAVAPTAAGRMPRLRPSRRLTTVAAALVVAAIAVVGTQLALGPVVQEYRATAQVVLVPAATTAPEDVPSAWESLYDLRGSKVAAAVLAAPRWVGPAAQAAGVPATALAVTATPVAGTSQINLTATTTDPRAAETALTALVQAATPLTEQLSGPFSLVLAEPATGTGAPTGIPRVTWLAIAGVGGLLLAAAGVALLNRRDRRRAERSPAGHGGGAAPAAVPEEDVVSAGPPQDDAPRDAAADDAPGDAPETGSPSGAGDAPGDAPGPGSPTAADGAPVTAAPTFRPSPRPRAAEPGRTPEPVGGRPLGDGTRVADPAR</sequence>
<evidence type="ECO:0000256" key="2">
    <source>
        <dbReference type="SAM" id="Phobius"/>
    </source>
</evidence>
<evidence type="ECO:0000313" key="4">
    <source>
        <dbReference type="Proteomes" id="UP000007809"/>
    </source>
</evidence>
<keyword evidence="4" id="KW-1185">Reference proteome</keyword>